<protein>
    <submittedName>
        <fullName evidence="1">Daptide-type RiPP</fullName>
    </submittedName>
</protein>
<sequence>MQDELTSAVEPQDAGADLELGMQELEEMEAPGFWSGFKTGIPISTAVIASAAIAT</sequence>
<reference evidence="2" key="1">
    <citation type="journal article" date="2019" name="Int. J. Syst. Evol. Microbiol.">
        <title>The Global Catalogue of Microorganisms (GCM) 10K type strain sequencing project: providing services to taxonomists for standard genome sequencing and annotation.</title>
        <authorList>
            <consortium name="The Broad Institute Genomics Platform"/>
            <consortium name="The Broad Institute Genome Sequencing Center for Infectious Disease"/>
            <person name="Wu L."/>
            <person name="Ma J."/>
        </authorList>
    </citation>
    <scope>NUCLEOTIDE SEQUENCE [LARGE SCALE GENOMIC DNA]</scope>
    <source>
        <strain evidence="2">TBRC 5832</strain>
    </source>
</reference>
<name>A0ABV8IVQ3_9ACTN</name>
<evidence type="ECO:0000313" key="1">
    <source>
        <dbReference type="EMBL" id="MFC4066938.1"/>
    </source>
</evidence>
<keyword evidence="2" id="KW-1185">Reference proteome</keyword>
<dbReference type="RefSeq" id="WP_378067902.1">
    <property type="nucleotide sequence ID" value="NZ_JBHSBL010000017.1"/>
</dbReference>
<accession>A0ABV8IVQ3</accession>
<dbReference type="EMBL" id="JBHSBL010000017">
    <property type="protein sequence ID" value="MFC4066938.1"/>
    <property type="molecule type" value="Genomic_DNA"/>
</dbReference>
<gene>
    <name evidence="1" type="ORF">ACFO0C_18535</name>
</gene>
<evidence type="ECO:0000313" key="2">
    <source>
        <dbReference type="Proteomes" id="UP001595867"/>
    </source>
</evidence>
<proteinExistence type="predicted"/>
<dbReference type="NCBIfam" id="NF041808">
    <property type="entry name" value="daptide_123"/>
    <property type="match status" value="1"/>
</dbReference>
<comment type="caution">
    <text evidence="1">The sequence shown here is derived from an EMBL/GenBank/DDBJ whole genome shotgun (WGS) entry which is preliminary data.</text>
</comment>
<dbReference type="Proteomes" id="UP001595867">
    <property type="component" value="Unassembled WGS sequence"/>
</dbReference>
<organism evidence="1 2">
    <name type="scientific">Actinoplanes subglobosus</name>
    <dbReference type="NCBI Taxonomy" id="1547892"/>
    <lineage>
        <taxon>Bacteria</taxon>
        <taxon>Bacillati</taxon>
        <taxon>Actinomycetota</taxon>
        <taxon>Actinomycetes</taxon>
        <taxon>Micromonosporales</taxon>
        <taxon>Micromonosporaceae</taxon>
        <taxon>Actinoplanes</taxon>
    </lineage>
</organism>